<keyword evidence="12" id="KW-1185">Reference proteome</keyword>
<dbReference type="InterPro" id="IPR000014">
    <property type="entry name" value="PAS"/>
</dbReference>
<dbReference type="SMART" id="SM00044">
    <property type="entry name" value="CYCc"/>
    <property type="match status" value="1"/>
</dbReference>
<dbReference type="Gene3D" id="3.30.450.20">
    <property type="entry name" value="PAS domain"/>
    <property type="match status" value="1"/>
</dbReference>
<dbReference type="VEuPathDB" id="TrichDB:TVAG_162100"/>
<organism evidence="11 12">
    <name type="scientific">Trichomonas vaginalis (strain ATCC PRA-98 / G3)</name>
    <dbReference type="NCBI Taxonomy" id="412133"/>
    <lineage>
        <taxon>Eukaryota</taxon>
        <taxon>Metamonada</taxon>
        <taxon>Parabasalia</taxon>
        <taxon>Trichomonadida</taxon>
        <taxon>Trichomonadidae</taxon>
        <taxon>Trichomonas</taxon>
    </lineage>
</organism>
<dbReference type="KEGG" id="tva:4755386"/>
<dbReference type="PROSITE" id="PS50112">
    <property type="entry name" value="PAS"/>
    <property type="match status" value="1"/>
</dbReference>
<dbReference type="Gene3D" id="3.30.70.1230">
    <property type="entry name" value="Nucleotide cyclase"/>
    <property type="match status" value="1"/>
</dbReference>
<evidence type="ECO:0000256" key="4">
    <source>
        <dbReference type="ARBA" id="ARBA00022989"/>
    </source>
</evidence>
<feature type="domain" description="PAS" evidence="9">
    <location>
        <begin position="871"/>
        <end position="926"/>
    </location>
</feature>
<dbReference type="VEuPathDB" id="TrichDB:TVAGG3_0720960"/>
<reference evidence="11" key="2">
    <citation type="journal article" date="2007" name="Science">
        <title>Draft genome sequence of the sexually transmitted pathogen Trichomonas vaginalis.</title>
        <authorList>
            <person name="Carlton J.M."/>
            <person name="Hirt R.P."/>
            <person name="Silva J.C."/>
            <person name="Delcher A.L."/>
            <person name="Schatz M."/>
            <person name="Zhao Q."/>
            <person name="Wortman J.R."/>
            <person name="Bidwell S.L."/>
            <person name="Alsmark U.C.M."/>
            <person name="Besteiro S."/>
            <person name="Sicheritz-Ponten T."/>
            <person name="Noel C.J."/>
            <person name="Dacks J.B."/>
            <person name="Foster P.G."/>
            <person name="Simillion C."/>
            <person name="Van de Peer Y."/>
            <person name="Miranda-Saavedra D."/>
            <person name="Barton G.J."/>
            <person name="Westrop G.D."/>
            <person name="Mueller S."/>
            <person name="Dessi D."/>
            <person name="Fiori P.L."/>
            <person name="Ren Q."/>
            <person name="Paulsen I."/>
            <person name="Zhang H."/>
            <person name="Bastida-Corcuera F.D."/>
            <person name="Simoes-Barbosa A."/>
            <person name="Brown M.T."/>
            <person name="Hayes R.D."/>
            <person name="Mukherjee M."/>
            <person name="Okumura C.Y."/>
            <person name="Schneider R."/>
            <person name="Smith A.J."/>
            <person name="Vanacova S."/>
            <person name="Villalvazo M."/>
            <person name="Haas B.J."/>
            <person name="Pertea M."/>
            <person name="Feldblyum T.V."/>
            <person name="Utterback T.R."/>
            <person name="Shu C.L."/>
            <person name="Osoegawa K."/>
            <person name="de Jong P.J."/>
            <person name="Hrdy I."/>
            <person name="Horvathova L."/>
            <person name="Zubacova Z."/>
            <person name="Dolezal P."/>
            <person name="Malik S.B."/>
            <person name="Logsdon J.M. Jr."/>
            <person name="Henze K."/>
            <person name="Gupta A."/>
            <person name="Wang C.C."/>
            <person name="Dunne R.L."/>
            <person name="Upcroft J.A."/>
            <person name="Upcroft P."/>
            <person name="White O."/>
            <person name="Salzberg S.L."/>
            <person name="Tang P."/>
            <person name="Chiu C.-H."/>
            <person name="Lee Y.-S."/>
            <person name="Embley T.M."/>
            <person name="Coombs G.H."/>
            <person name="Mottram J.C."/>
            <person name="Tachezy J."/>
            <person name="Fraser-Liggett C.M."/>
            <person name="Johnson P.J."/>
        </authorList>
    </citation>
    <scope>NUCLEOTIDE SEQUENCE [LARGE SCALE GENOMIC DNA]</scope>
    <source>
        <strain evidence="11">G3</strain>
    </source>
</reference>
<dbReference type="STRING" id="5722.A2FBV8"/>
<dbReference type="GO" id="GO:0006182">
    <property type="term" value="P:cGMP biosynthetic process"/>
    <property type="evidence" value="ECO:0000318"/>
    <property type="project" value="GO_Central"/>
</dbReference>
<keyword evidence="2 8" id="KW-0812">Transmembrane</keyword>
<name>A2FBV8_TRIV3</name>
<dbReference type="CDD" id="cd07302">
    <property type="entry name" value="CHD"/>
    <property type="match status" value="1"/>
</dbReference>
<evidence type="ECO:0000256" key="1">
    <source>
        <dbReference type="ARBA" id="ARBA00004370"/>
    </source>
</evidence>
<dbReference type="eggNOG" id="KOG1023">
    <property type="taxonomic scope" value="Eukaryota"/>
</dbReference>
<dbReference type="InterPro" id="IPR001054">
    <property type="entry name" value="A/G_cyclase"/>
</dbReference>
<evidence type="ECO:0000256" key="5">
    <source>
        <dbReference type="ARBA" id="ARBA00023136"/>
    </source>
</evidence>
<reference evidence="11" key="1">
    <citation type="submission" date="2006-10" db="EMBL/GenBank/DDBJ databases">
        <authorList>
            <person name="Amadeo P."/>
            <person name="Zhao Q."/>
            <person name="Wortman J."/>
            <person name="Fraser-Liggett C."/>
            <person name="Carlton J."/>
        </authorList>
    </citation>
    <scope>NUCLEOTIDE SEQUENCE</scope>
    <source>
        <strain evidence="11">G3</strain>
    </source>
</reference>
<evidence type="ECO:0000256" key="3">
    <source>
        <dbReference type="ARBA" id="ARBA00022741"/>
    </source>
</evidence>
<dbReference type="GO" id="GO:0007168">
    <property type="term" value="P:receptor guanylyl cyclase signaling pathway"/>
    <property type="evidence" value="ECO:0000318"/>
    <property type="project" value="GO_Central"/>
</dbReference>
<evidence type="ECO:0000256" key="2">
    <source>
        <dbReference type="ARBA" id="ARBA00022692"/>
    </source>
</evidence>
<dbReference type="InterPro" id="IPR050401">
    <property type="entry name" value="Cyclic_nucleotide_synthase"/>
</dbReference>
<keyword evidence="3" id="KW-0547">Nucleotide-binding</keyword>
<protein>
    <submittedName>
        <fullName evidence="11">Adenylate and Guanylate cyclase catalytic domain containing protein</fullName>
    </submittedName>
</protein>
<evidence type="ECO:0000313" key="11">
    <source>
        <dbReference type="EMBL" id="EAX97604.1"/>
    </source>
</evidence>
<sequence>MDTLSIKKGIHHAMMYIVVGLYGICDYFIDGSVSNFILNQPQLEAAVAIMLQIITFFPSESKKMDLLFKRVLTKRKLNLAERFLIYQCYRIKVRRLVSDTKDTLETFNKLKAKNDTVKSIIKSFWDKQDADNSFLSNLSITVNDVNSLFKACLASNPNNLRMTNEYANFLAECKCDFDAAIIESIKADMIADGRNFNVDISFRSVVNKFPRYLKDKVLDVKGRRVLKGNMKSNGSESKNSSSSSRNDSFDSKSVDFERQELVSKKILRDAKVRLAFHHAIMDTRPWQYNTIAMLTLWDVLLICVFFIGFYAYLLSNLRWRRSSYSDLSDAGYATFYSVYANVYTLSKFASDNGRYNTSNAILGNISIDDGTVETLLPTEYSMGMKTFFCLNKSNMYLRTLLQSLADQAMDDNDPYEIASILIAVNSSFNVCDKASPQFKIKASLKALVLVINYHSNYLAGVQDEQVIPNIFENNDYCQIMSNIPMIATNADETFRSILNYNVEKASTYKAKFMTWMIVGSLMIFFGIALPAVIIINTYNSMVDRIIKVLLALPSAVKEDAKRPLMINSSEDKNELTTSKVESSNIMEVLPRIFFFFLFGIVGTYIAFCYTSIQVNDRLTLILKWFYYSCTRITMASQLGNNALQLIFLNGSLNQSIMDRDALVQIETSGLQKLRDAESILLQGNDEIKGSIGYDAKLDQMNIQSQCTLGRDPKTIHDMYACGSIDAQIHIFRQKVEEVIKTPEHFNGAMNNEVAANMAHILRFHFYPCVIRATKRISEVMENAYDKAMRFDILFVVIGMICMVIIFTLPWFFRDFVIQNYRMLLMALQHLPPQTIVDTPEILEIFSRRKKSNKAEKMSVSKSIVYGASECIIITNSNSVIEIVNQSVTDNIGLTPDQMLGQHIANFVSDNDQQRLNQQIDLMVNGQGSSFWQDHLQLTNDNNEMIPFSVTMIGMKDNDESTDIKSFVYILTNETDEIEKRKAAEEAKAKSEKLLYQILPKDIVIRLNRGETDISFSIPSATIFFIDIVKFSAYTANLTPSEIMANLSLVFATFDGIVSEYPSITKIKLIGDVYMAAAGLFQTEEDKYNHAEDAVRCCLRVQKAMEEINMKLNASLEVRIGVNSGGPLIGGVLGTDKPTFDIIGDTINVAARLQSTDIPGNVQISGDTKAMIENLDFEIEERGEIDLKGKGNRLTYFVNLPKQNDLEQSFTATITGRKE</sequence>
<evidence type="ECO:0000313" key="12">
    <source>
        <dbReference type="Proteomes" id="UP000001542"/>
    </source>
</evidence>
<dbReference type="InterPro" id="IPR035965">
    <property type="entry name" value="PAS-like_dom_sf"/>
</dbReference>
<dbReference type="PANTHER" id="PTHR11920">
    <property type="entry name" value="GUANYLYL CYCLASE"/>
    <property type="match status" value="1"/>
</dbReference>
<keyword evidence="4 8" id="KW-1133">Transmembrane helix</keyword>
<dbReference type="GO" id="GO:0004383">
    <property type="term" value="F:guanylate cyclase activity"/>
    <property type="evidence" value="ECO:0000318"/>
    <property type="project" value="GO_Central"/>
</dbReference>
<dbReference type="SUPFAM" id="SSF55785">
    <property type="entry name" value="PYP-like sensor domain (PAS domain)"/>
    <property type="match status" value="1"/>
</dbReference>
<dbReference type="Proteomes" id="UP000001542">
    <property type="component" value="Unassembled WGS sequence"/>
</dbReference>
<accession>A2FBV8</accession>
<evidence type="ECO:0000256" key="6">
    <source>
        <dbReference type="ARBA" id="ARBA00023239"/>
    </source>
</evidence>
<feature type="transmembrane region" description="Helical" evidence="8">
    <location>
        <begin position="790"/>
        <end position="812"/>
    </location>
</feature>
<feature type="compositionally biased region" description="Low complexity" evidence="7">
    <location>
        <begin position="228"/>
        <end position="246"/>
    </location>
</feature>
<feature type="domain" description="Guanylate cyclase" evidence="10">
    <location>
        <begin position="1021"/>
        <end position="1153"/>
    </location>
</feature>
<dbReference type="CDD" id="cd00130">
    <property type="entry name" value="PAS"/>
    <property type="match status" value="1"/>
</dbReference>
<keyword evidence="6" id="KW-0456">Lyase</keyword>
<gene>
    <name evidence="11" type="ORF">TVAG_162100</name>
</gene>
<evidence type="ECO:0000256" key="7">
    <source>
        <dbReference type="SAM" id="MobiDB-lite"/>
    </source>
</evidence>
<comment type="subcellular location">
    <subcellularLocation>
        <location evidence="1">Membrane</location>
    </subcellularLocation>
</comment>
<dbReference type="GO" id="GO:0035556">
    <property type="term" value="P:intracellular signal transduction"/>
    <property type="evidence" value="ECO:0007669"/>
    <property type="project" value="InterPro"/>
</dbReference>
<dbReference type="Pfam" id="PF13426">
    <property type="entry name" value="PAS_9"/>
    <property type="match status" value="1"/>
</dbReference>
<dbReference type="EMBL" id="DS113708">
    <property type="protein sequence ID" value="EAX97604.1"/>
    <property type="molecule type" value="Genomic_DNA"/>
</dbReference>
<dbReference type="PANTHER" id="PTHR11920:SF335">
    <property type="entry name" value="GUANYLATE CYCLASE"/>
    <property type="match status" value="1"/>
</dbReference>
<evidence type="ECO:0000256" key="8">
    <source>
        <dbReference type="SAM" id="Phobius"/>
    </source>
</evidence>
<dbReference type="SMR" id="A2FBV8"/>
<evidence type="ECO:0000259" key="9">
    <source>
        <dbReference type="PROSITE" id="PS50112"/>
    </source>
</evidence>
<dbReference type="InParanoid" id="A2FBV8"/>
<feature type="transmembrane region" description="Helical" evidence="8">
    <location>
        <begin position="291"/>
        <end position="313"/>
    </location>
</feature>
<dbReference type="AlphaFoldDB" id="A2FBV8"/>
<dbReference type="GO" id="GO:0000166">
    <property type="term" value="F:nucleotide binding"/>
    <property type="evidence" value="ECO:0007669"/>
    <property type="project" value="UniProtKB-KW"/>
</dbReference>
<feature type="transmembrane region" description="Helical" evidence="8">
    <location>
        <begin position="512"/>
        <end position="535"/>
    </location>
</feature>
<proteinExistence type="predicted"/>
<evidence type="ECO:0000259" key="10">
    <source>
        <dbReference type="PROSITE" id="PS50125"/>
    </source>
</evidence>
<dbReference type="InterPro" id="IPR029787">
    <property type="entry name" value="Nucleotide_cyclase"/>
</dbReference>
<dbReference type="SUPFAM" id="SSF55073">
    <property type="entry name" value="Nucleotide cyclase"/>
    <property type="match status" value="1"/>
</dbReference>
<dbReference type="PROSITE" id="PS50125">
    <property type="entry name" value="GUANYLATE_CYCLASE_2"/>
    <property type="match status" value="1"/>
</dbReference>
<keyword evidence="5 8" id="KW-0472">Membrane</keyword>
<dbReference type="RefSeq" id="XP_001310534.1">
    <property type="nucleotide sequence ID" value="XM_001310533.1"/>
</dbReference>
<dbReference type="NCBIfam" id="TIGR00229">
    <property type="entry name" value="sensory_box"/>
    <property type="match status" value="1"/>
</dbReference>
<dbReference type="GO" id="GO:0001653">
    <property type="term" value="F:peptide receptor activity"/>
    <property type="evidence" value="ECO:0000318"/>
    <property type="project" value="GO_Central"/>
</dbReference>
<dbReference type="GO" id="GO:0005886">
    <property type="term" value="C:plasma membrane"/>
    <property type="evidence" value="ECO:0000318"/>
    <property type="project" value="GO_Central"/>
</dbReference>
<dbReference type="OrthoDB" id="60033at2759"/>
<dbReference type="Pfam" id="PF00211">
    <property type="entry name" value="Guanylate_cyc"/>
    <property type="match status" value="1"/>
</dbReference>
<feature type="region of interest" description="Disordered" evidence="7">
    <location>
        <begin position="228"/>
        <end position="251"/>
    </location>
</feature>
<feature type="transmembrane region" description="Helical" evidence="8">
    <location>
        <begin position="592"/>
        <end position="612"/>
    </location>
</feature>